<keyword evidence="1" id="KW-0805">Transcription regulation</keyword>
<feature type="domain" description="HTH arsR-type" evidence="4">
    <location>
        <begin position="204"/>
        <end position="299"/>
    </location>
</feature>
<dbReference type="EMBL" id="AP006840">
    <property type="protein sequence ID" value="BAD41595.1"/>
    <property type="molecule type" value="Genomic_DNA"/>
</dbReference>
<evidence type="ECO:0000256" key="2">
    <source>
        <dbReference type="ARBA" id="ARBA00023125"/>
    </source>
</evidence>
<dbReference type="PANTHER" id="PTHR43132:SF2">
    <property type="entry name" value="ARSENICAL RESISTANCE OPERON REPRESSOR ARSR-RELATED"/>
    <property type="match status" value="1"/>
</dbReference>
<organism evidence="5 6">
    <name type="scientific">Symbiobacterium thermophilum (strain DSM 24528 / JCM 14929 / IAM 14863 / T)</name>
    <dbReference type="NCBI Taxonomy" id="292459"/>
    <lineage>
        <taxon>Bacteria</taxon>
        <taxon>Bacillati</taxon>
        <taxon>Bacillota</taxon>
        <taxon>Clostridia</taxon>
        <taxon>Eubacteriales</taxon>
        <taxon>Symbiobacteriaceae</taxon>
        <taxon>Symbiobacterium</taxon>
    </lineage>
</organism>
<evidence type="ECO:0000259" key="4">
    <source>
        <dbReference type="PROSITE" id="PS50987"/>
    </source>
</evidence>
<dbReference type="eggNOG" id="COG0640">
    <property type="taxonomic scope" value="Bacteria"/>
</dbReference>
<dbReference type="GO" id="GO:0003677">
    <property type="term" value="F:DNA binding"/>
    <property type="evidence" value="ECO:0007669"/>
    <property type="project" value="UniProtKB-KW"/>
</dbReference>
<dbReference type="AlphaFoldDB" id="Q67L51"/>
<dbReference type="InterPro" id="IPR001845">
    <property type="entry name" value="HTH_ArsR_DNA-bd_dom"/>
</dbReference>
<dbReference type="CDD" id="cd00090">
    <property type="entry name" value="HTH_ARSR"/>
    <property type="match status" value="1"/>
</dbReference>
<dbReference type="SMART" id="SM00418">
    <property type="entry name" value="HTH_ARSR"/>
    <property type="match status" value="1"/>
</dbReference>
<sequence length="318" mass="35524">MTDHDRLRQLIQFRYSPLLDLALSLLVIQNPERFGTAAPWEQRVLERLPPGLLERLHGHAQRTDLFALALELEESAPLPTPDALRGLADRQPELAADLLAYWEAISPEIGARVGLLTESIQREAALLAQIDPVSFISRFSDRVGVAGDGDALILHWGKGMRVPLGDLSRILFVPSAFSPRRLMFYRLDRTQIFFYNPEHPAASQPEEAPESLLLGFSALADATRFKLLRLIAQERLPAQEMAKRLGLNESTVSRHLRLLVEAGLVGRAGQEGKFILYELNPERIDQLAAQAKAYLGRDSDDGVDGDLALQNRNRTLDE</sequence>
<accession>Q67L51</accession>
<evidence type="ECO:0000256" key="3">
    <source>
        <dbReference type="ARBA" id="ARBA00023163"/>
    </source>
</evidence>
<dbReference type="Proteomes" id="UP000000417">
    <property type="component" value="Chromosome"/>
</dbReference>
<protein>
    <submittedName>
        <fullName evidence="5">Conserved domain protein</fullName>
    </submittedName>
</protein>
<dbReference type="NCBIfam" id="NF033788">
    <property type="entry name" value="HTH_metalloreg"/>
    <property type="match status" value="1"/>
</dbReference>
<dbReference type="Pfam" id="PF12840">
    <property type="entry name" value="HTH_20"/>
    <property type="match status" value="1"/>
</dbReference>
<dbReference type="InterPro" id="IPR011991">
    <property type="entry name" value="ArsR-like_HTH"/>
</dbReference>
<reference evidence="5 6" key="1">
    <citation type="journal article" date="2004" name="Nucleic Acids Res.">
        <title>Genome sequence of Symbiobacterium thermophilum, an uncultivable bacterium that depends on microbial commensalism.</title>
        <authorList>
            <person name="Ueda K."/>
            <person name="Yamashita A."/>
            <person name="Ishikawa J."/>
            <person name="Shimada M."/>
            <person name="Watsuji T."/>
            <person name="Morimura K."/>
            <person name="Ikeda H."/>
            <person name="Hattori M."/>
            <person name="Beppu T."/>
        </authorList>
    </citation>
    <scope>NUCLEOTIDE SEQUENCE [LARGE SCALE GENOMIC DNA]</scope>
    <source>
        <strain evidence="6">T / IAM 14863</strain>
    </source>
</reference>
<dbReference type="Gene3D" id="1.10.10.10">
    <property type="entry name" value="Winged helix-like DNA-binding domain superfamily/Winged helix DNA-binding domain"/>
    <property type="match status" value="1"/>
</dbReference>
<dbReference type="PROSITE" id="PS50987">
    <property type="entry name" value="HTH_ARSR_2"/>
    <property type="match status" value="1"/>
</dbReference>
<dbReference type="InterPro" id="IPR036388">
    <property type="entry name" value="WH-like_DNA-bd_sf"/>
</dbReference>
<dbReference type="SUPFAM" id="SSF46785">
    <property type="entry name" value="Winged helix' DNA-binding domain"/>
    <property type="match status" value="1"/>
</dbReference>
<dbReference type="STRING" id="292459.STH2610"/>
<keyword evidence="2" id="KW-0238">DNA-binding</keyword>
<dbReference type="InterPro" id="IPR036390">
    <property type="entry name" value="WH_DNA-bd_sf"/>
</dbReference>
<name>Q67L51_SYMTH</name>
<evidence type="ECO:0000256" key="1">
    <source>
        <dbReference type="ARBA" id="ARBA00023015"/>
    </source>
</evidence>
<dbReference type="InterPro" id="IPR051011">
    <property type="entry name" value="Metal_resp_trans_reg"/>
</dbReference>
<gene>
    <name evidence="5" type="ordered locus">STH2610</name>
</gene>
<dbReference type="PRINTS" id="PR00778">
    <property type="entry name" value="HTHARSR"/>
</dbReference>
<keyword evidence="3" id="KW-0804">Transcription</keyword>
<keyword evidence="6" id="KW-1185">Reference proteome</keyword>
<proteinExistence type="predicted"/>
<dbReference type="OrthoDB" id="9799175at2"/>
<evidence type="ECO:0000313" key="6">
    <source>
        <dbReference type="Proteomes" id="UP000000417"/>
    </source>
</evidence>
<dbReference type="RefSeq" id="WP_011196732.1">
    <property type="nucleotide sequence ID" value="NC_006177.1"/>
</dbReference>
<dbReference type="PANTHER" id="PTHR43132">
    <property type="entry name" value="ARSENICAL RESISTANCE OPERON REPRESSOR ARSR-RELATED"/>
    <property type="match status" value="1"/>
</dbReference>
<evidence type="ECO:0000313" key="5">
    <source>
        <dbReference type="EMBL" id="BAD41595.1"/>
    </source>
</evidence>
<dbReference type="KEGG" id="sth:STH2610"/>
<dbReference type="HOGENOM" id="CLU_874146_0_0_9"/>
<dbReference type="GO" id="GO:0003700">
    <property type="term" value="F:DNA-binding transcription factor activity"/>
    <property type="evidence" value="ECO:0007669"/>
    <property type="project" value="InterPro"/>
</dbReference>